<evidence type="ECO:0000256" key="1">
    <source>
        <dbReference type="ARBA" id="ARBA00009477"/>
    </source>
</evidence>
<dbReference type="PANTHER" id="PTHR30469">
    <property type="entry name" value="MULTIDRUG RESISTANCE PROTEIN MDTA"/>
    <property type="match status" value="1"/>
</dbReference>
<protein>
    <submittedName>
        <fullName evidence="4">Efflux RND transporter periplasmic adaptor subunit</fullName>
    </submittedName>
</protein>
<dbReference type="Gene3D" id="2.40.30.170">
    <property type="match status" value="1"/>
</dbReference>
<sequence>MEALAGSVYLRSCRNDASRMWDPMKFFAKTRRIALLVAAAAVVVIGCQLGFSGKRDSDAAASVGTPAAPSAVPAEPASLTVTTDTVRRTKIGETIVANGVVAARREVIIGSEASGLRLAEVEVAQGDHVTAGQILARLDDSLLKAQIAEQDAAIDSAKATLANAVSTSERSQRLMKSGTVSKETAETNATAVATAKAALAQAEAGRKTLEVQLARTEIRAPFAGIVSARPAVPGIIVQTSTEIARIQEDGALEARVDVPEQSVSALVAGAVAAVTAPDGRTIDATLTSLDEVVDTDTHLALAVVALPQDSGLKAGMFVTARIETGGAESLTVADKALTWQDGKTAVFKVAADDIVAAVPVTVGKRSDGRVAVSGDLAIGDRVVTSGAGFLQDGNKVRLVTEQASAGGDAQ</sequence>
<keyword evidence="3" id="KW-0472">Membrane</keyword>
<evidence type="ECO:0000313" key="5">
    <source>
        <dbReference type="Proteomes" id="UP000298179"/>
    </source>
</evidence>
<keyword evidence="5" id="KW-1185">Reference proteome</keyword>
<dbReference type="OrthoDB" id="9806939at2"/>
<reference evidence="4 5" key="1">
    <citation type="submission" date="2019-03" db="EMBL/GenBank/DDBJ databases">
        <title>Jiella endophytica sp. nov., a novel endophytic bacterium isolated from root of Ficus microcarpa Linn. f.</title>
        <authorList>
            <person name="Tuo L."/>
        </authorList>
    </citation>
    <scope>NUCLEOTIDE SEQUENCE [LARGE SCALE GENOMIC DNA]</scope>
    <source>
        <strain evidence="4 5">CBS5Q-3</strain>
    </source>
</reference>
<organism evidence="4 5">
    <name type="scientific">Jiella endophytica</name>
    <dbReference type="NCBI Taxonomy" id="2558362"/>
    <lineage>
        <taxon>Bacteria</taxon>
        <taxon>Pseudomonadati</taxon>
        <taxon>Pseudomonadota</taxon>
        <taxon>Alphaproteobacteria</taxon>
        <taxon>Hyphomicrobiales</taxon>
        <taxon>Aurantimonadaceae</taxon>
        <taxon>Jiella</taxon>
    </lineage>
</organism>
<dbReference type="GO" id="GO:1990281">
    <property type="term" value="C:efflux pump complex"/>
    <property type="evidence" value="ECO:0007669"/>
    <property type="project" value="TreeGrafter"/>
</dbReference>
<accession>A0A4Y8RII7</accession>
<comment type="similarity">
    <text evidence="1">Belongs to the membrane fusion protein (MFP) (TC 8.A.1) family.</text>
</comment>
<feature type="coiled-coil region" evidence="2">
    <location>
        <begin position="192"/>
        <end position="219"/>
    </location>
</feature>
<evidence type="ECO:0000256" key="2">
    <source>
        <dbReference type="SAM" id="Coils"/>
    </source>
</evidence>
<feature type="transmembrane region" description="Helical" evidence="3">
    <location>
        <begin position="33"/>
        <end position="51"/>
    </location>
</feature>
<dbReference type="SUPFAM" id="SSF111369">
    <property type="entry name" value="HlyD-like secretion proteins"/>
    <property type="match status" value="1"/>
</dbReference>
<dbReference type="AlphaFoldDB" id="A0A4Y8RII7"/>
<dbReference type="EMBL" id="SOZD01000004">
    <property type="protein sequence ID" value="TFF21950.1"/>
    <property type="molecule type" value="Genomic_DNA"/>
</dbReference>
<dbReference type="Proteomes" id="UP000298179">
    <property type="component" value="Unassembled WGS sequence"/>
</dbReference>
<keyword evidence="2" id="KW-0175">Coiled coil</keyword>
<dbReference type="InterPro" id="IPR006143">
    <property type="entry name" value="RND_pump_MFP"/>
</dbReference>
<comment type="caution">
    <text evidence="4">The sequence shown here is derived from an EMBL/GenBank/DDBJ whole genome shotgun (WGS) entry which is preliminary data.</text>
</comment>
<dbReference type="Gene3D" id="2.40.50.100">
    <property type="match status" value="1"/>
</dbReference>
<gene>
    <name evidence="4" type="ORF">E3C22_14950</name>
</gene>
<keyword evidence="3" id="KW-1133">Transmembrane helix</keyword>
<name>A0A4Y8RII7_9HYPH</name>
<proteinExistence type="inferred from homology"/>
<dbReference type="GO" id="GO:0015562">
    <property type="term" value="F:efflux transmembrane transporter activity"/>
    <property type="evidence" value="ECO:0007669"/>
    <property type="project" value="TreeGrafter"/>
</dbReference>
<dbReference type="Gene3D" id="1.10.287.470">
    <property type="entry name" value="Helix hairpin bin"/>
    <property type="match status" value="1"/>
</dbReference>
<keyword evidence="3" id="KW-0812">Transmembrane</keyword>
<dbReference type="NCBIfam" id="TIGR01730">
    <property type="entry name" value="RND_mfp"/>
    <property type="match status" value="1"/>
</dbReference>
<dbReference type="Gene3D" id="2.40.420.20">
    <property type="match status" value="1"/>
</dbReference>
<evidence type="ECO:0000256" key="3">
    <source>
        <dbReference type="SAM" id="Phobius"/>
    </source>
</evidence>
<dbReference type="PANTHER" id="PTHR30469:SF15">
    <property type="entry name" value="HLYD FAMILY OF SECRETION PROTEINS"/>
    <property type="match status" value="1"/>
</dbReference>
<evidence type="ECO:0000313" key="4">
    <source>
        <dbReference type="EMBL" id="TFF21950.1"/>
    </source>
</evidence>